<dbReference type="SUPFAM" id="SSF52047">
    <property type="entry name" value="RNI-like"/>
    <property type="match status" value="1"/>
</dbReference>
<reference evidence="2 3" key="1">
    <citation type="journal article" date="2018" name="Nat. Genet.">
        <title>The Rosa genome provides new insights in the design of modern roses.</title>
        <authorList>
            <person name="Bendahmane M."/>
        </authorList>
    </citation>
    <scope>NUCLEOTIDE SEQUENCE [LARGE SCALE GENOMIC DNA]</scope>
    <source>
        <strain evidence="3">cv. Old Blush</strain>
    </source>
</reference>
<dbReference type="STRING" id="74649.A0A2P6PK64"/>
<dbReference type="InterPro" id="IPR055411">
    <property type="entry name" value="LRR_FXL15/At3g58940/PEG3-like"/>
</dbReference>
<dbReference type="InterPro" id="IPR032675">
    <property type="entry name" value="LRR_dom_sf"/>
</dbReference>
<dbReference type="Gramene" id="PRQ22309">
    <property type="protein sequence ID" value="PRQ22309"/>
    <property type="gene ID" value="RchiOBHm_Chr6g0248871"/>
</dbReference>
<dbReference type="InterPro" id="IPR053781">
    <property type="entry name" value="F-box_AtFBL13-like"/>
</dbReference>
<dbReference type="Gene3D" id="3.80.10.10">
    <property type="entry name" value="Ribonuclease Inhibitor"/>
    <property type="match status" value="1"/>
</dbReference>
<feature type="domain" description="F-box" evidence="1">
    <location>
        <begin position="19"/>
        <end position="54"/>
    </location>
</feature>
<dbReference type="Proteomes" id="UP000238479">
    <property type="component" value="Chromosome 6"/>
</dbReference>
<dbReference type="OrthoDB" id="1424615at2759"/>
<proteinExistence type="predicted"/>
<dbReference type="InterPro" id="IPR006566">
    <property type="entry name" value="FBD"/>
</dbReference>
<gene>
    <name evidence="2" type="ORF">RchiOBHm_Chr6g0248871</name>
</gene>
<dbReference type="Pfam" id="PF24758">
    <property type="entry name" value="LRR_At5g56370"/>
    <property type="match status" value="1"/>
</dbReference>
<dbReference type="OMA" id="RIEWKGE"/>
<sequence length="429" mass="49149">MEQTEPPKSRSKVEIEMELDRISNLPSDVIVKILSCLTLKEAVRTSVLSSRWRNRWAMLSGLIFDEKCFSTENCATFVNIVYHVLLSHIVPVEKFVLSHPHLIPTIDIDRWVLHLSRNSIKVFELRIPDGPQYEMPLRFFSYQDMIELKLSQCLLKPPTTFKGFRTLKMVRFQRVALAQDVLENLILCCPLLESLTIIKCIGFTHLKIDAPNLRFLSFSGRLEDVSLQNTLNLAVVRFNPWRIYHRQDHVSSSNLAKFFVDLPHIQRLTIDGAAVQYLAVGDLPGRLPKPCLHLNFLSLLLSFNVLAEILTTIYLLRSSPALKVLHVMVRLSLLQRLNRLHSVKEEAKSWLDNLDDDINCSFPKLQFVQITEFSGSKAELDFIKFLLVNSPALETMTIRALSADGSSEVLKKLLQLRRTSSAEIIYLDP</sequence>
<comment type="caution">
    <text evidence="2">The sequence shown here is derived from an EMBL/GenBank/DDBJ whole genome shotgun (WGS) entry which is preliminary data.</text>
</comment>
<dbReference type="AlphaFoldDB" id="A0A2P6PK64"/>
<dbReference type="InterPro" id="IPR036047">
    <property type="entry name" value="F-box-like_dom_sf"/>
</dbReference>
<dbReference type="PANTHER" id="PTHR31639">
    <property type="entry name" value="F-BOX PROTEIN-LIKE"/>
    <property type="match status" value="1"/>
</dbReference>
<keyword evidence="3" id="KW-1185">Reference proteome</keyword>
<dbReference type="PANTHER" id="PTHR31639:SF93">
    <property type="entry name" value="F-BOX_FBD_LRR PROTEIN"/>
    <property type="match status" value="1"/>
</dbReference>
<dbReference type="InterPro" id="IPR001810">
    <property type="entry name" value="F-box_dom"/>
</dbReference>
<protein>
    <submittedName>
        <fullName evidence="2">Putative F-box domain, FBD domain, leucine-rich repeat domain, L domain-containing protein</fullName>
    </submittedName>
</protein>
<dbReference type="SUPFAM" id="SSF81383">
    <property type="entry name" value="F-box domain"/>
    <property type="match status" value="1"/>
</dbReference>
<organism evidence="2 3">
    <name type="scientific">Rosa chinensis</name>
    <name type="common">China rose</name>
    <dbReference type="NCBI Taxonomy" id="74649"/>
    <lineage>
        <taxon>Eukaryota</taxon>
        <taxon>Viridiplantae</taxon>
        <taxon>Streptophyta</taxon>
        <taxon>Embryophyta</taxon>
        <taxon>Tracheophyta</taxon>
        <taxon>Spermatophyta</taxon>
        <taxon>Magnoliopsida</taxon>
        <taxon>eudicotyledons</taxon>
        <taxon>Gunneridae</taxon>
        <taxon>Pentapetalae</taxon>
        <taxon>rosids</taxon>
        <taxon>fabids</taxon>
        <taxon>Rosales</taxon>
        <taxon>Rosaceae</taxon>
        <taxon>Rosoideae</taxon>
        <taxon>Rosoideae incertae sedis</taxon>
        <taxon>Rosa</taxon>
    </lineage>
</organism>
<evidence type="ECO:0000313" key="3">
    <source>
        <dbReference type="Proteomes" id="UP000238479"/>
    </source>
</evidence>
<dbReference type="SMART" id="SM00579">
    <property type="entry name" value="FBD"/>
    <property type="match status" value="1"/>
</dbReference>
<dbReference type="Pfam" id="PF08387">
    <property type="entry name" value="FBD"/>
    <property type="match status" value="1"/>
</dbReference>
<evidence type="ECO:0000259" key="1">
    <source>
        <dbReference type="PROSITE" id="PS50181"/>
    </source>
</evidence>
<dbReference type="EMBL" id="PDCK01000044">
    <property type="protein sequence ID" value="PRQ22309.1"/>
    <property type="molecule type" value="Genomic_DNA"/>
</dbReference>
<name>A0A2P6PK64_ROSCH</name>
<dbReference type="PROSITE" id="PS50181">
    <property type="entry name" value="FBOX"/>
    <property type="match status" value="1"/>
</dbReference>
<dbReference type="Pfam" id="PF00646">
    <property type="entry name" value="F-box"/>
    <property type="match status" value="1"/>
</dbReference>
<accession>A0A2P6PK64</accession>
<evidence type="ECO:0000313" key="2">
    <source>
        <dbReference type="EMBL" id="PRQ22309.1"/>
    </source>
</evidence>
<dbReference type="Gene3D" id="1.20.1280.50">
    <property type="match status" value="1"/>
</dbReference>
<dbReference type="CDD" id="cd22160">
    <property type="entry name" value="F-box_AtFBL13-like"/>
    <property type="match status" value="1"/>
</dbReference>